<name>A0A378XPD6_PAEPO</name>
<dbReference type="InterPro" id="IPR057727">
    <property type="entry name" value="WCX_dom"/>
</dbReference>
<dbReference type="PANTHER" id="PTHR34580">
    <property type="match status" value="1"/>
</dbReference>
<proteinExistence type="predicted"/>
<dbReference type="PANTHER" id="PTHR34580:SF9">
    <property type="entry name" value="SLL5097 PROTEIN"/>
    <property type="match status" value="1"/>
</dbReference>
<evidence type="ECO:0000256" key="1">
    <source>
        <dbReference type="ARBA" id="ARBA00023015"/>
    </source>
</evidence>
<dbReference type="GeneID" id="93349397"/>
<dbReference type="InterPro" id="IPR013196">
    <property type="entry name" value="HTH_11"/>
</dbReference>
<protein>
    <submittedName>
        <fullName evidence="4">Transcriptional regulator</fullName>
    </submittedName>
</protein>
<dbReference type="InterPro" id="IPR036388">
    <property type="entry name" value="WH-like_DNA-bd_sf"/>
</dbReference>
<accession>A0A378XPD6</accession>
<dbReference type="InterPro" id="IPR001034">
    <property type="entry name" value="DeoR_HTH"/>
</dbReference>
<dbReference type="GO" id="GO:0003700">
    <property type="term" value="F:DNA-binding transcription factor activity"/>
    <property type="evidence" value="ECO:0007669"/>
    <property type="project" value="InterPro"/>
</dbReference>
<organism evidence="4 5">
    <name type="scientific">Paenibacillus polymyxa</name>
    <name type="common">Bacillus polymyxa</name>
    <dbReference type="NCBI Taxonomy" id="1406"/>
    <lineage>
        <taxon>Bacteria</taxon>
        <taxon>Bacillati</taxon>
        <taxon>Bacillota</taxon>
        <taxon>Bacilli</taxon>
        <taxon>Bacillales</taxon>
        <taxon>Paenibacillaceae</taxon>
        <taxon>Paenibacillus</taxon>
    </lineage>
</organism>
<dbReference type="Pfam" id="PF13280">
    <property type="entry name" value="WYL"/>
    <property type="match status" value="1"/>
</dbReference>
<dbReference type="SMART" id="SM00420">
    <property type="entry name" value="HTH_DEOR"/>
    <property type="match status" value="1"/>
</dbReference>
<reference evidence="4 5" key="1">
    <citation type="submission" date="2018-06" db="EMBL/GenBank/DDBJ databases">
        <authorList>
            <consortium name="Pathogen Informatics"/>
            <person name="Doyle S."/>
        </authorList>
    </citation>
    <scope>NUCLEOTIDE SEQUENCE [LARGE SCALE GENOMIC DNA]</scope>
    <source>
        <strain evidence="4 5">NCTC10343</strain>
    </source>
</reference>
<evidence type="ECO:0000313" key="4">
    <source>
        <dbReference type="EMBL" id="SUA63162.1"/>
    </source>
</evidence>
<feature type="domain" description="HTH deoR-type" evidence="3">
    <location>
        <begin position="1"/>
        <end position="60"/>
    </location>
</feature>
<dbReference type="PIRSF" id="PIRSF016838">
    <property type="entry name" value="PafC"/>
    <property type="match status" value="1"/>
</dbReference>
<gene>
    <name evidence="4" type="ORF">NCTC10343_00576</name>
</gene>
<dbReference type="AlphaFoldDB" id="A0A378XPD6"/>
<dbReference type="InterPro" id="IPR026881">
    <property type="entry name" value="WYL_dom"/>
</dbReference>
<evidence type="ECO:0000259" key="3">
    <source>
        <dbReference type="PROSITE" id="PS51000"/>
    </source>
</evidence>
<dbReference type="Pfam" id="PF25583">
    <property type="entry name" value="WCX"/>
    <property type="match status" value="1"/>
</dbReference>
<dbReference type="InterPro" id="IPR036390">
    <property type="entry name" value="WH_DNA-bd_sf"/>
</dbReference>
<evidence type="ECO:0000256" key="2">
    <source>
        <dbReference type="ARBA" id="ARBA00023163"/>
    </source>
</evidence>
<dbReference type="InterPro" id="IPR051534">
    <property type="entry name" value="CBASS_pafABC_assoc_protein"/>
</dbReference>
<dbReference type="Proteomes" id="UP000254400">
    <property type="component" value="Unassembled WGS sequence"/>
</dbReference>
<dbReference type="RefSeq" id="WP_017428029.1">
    <property type="nucleotide sequence ID" value="NZ_CP036496.1"/>
</dbReference>
<sequence length="314" mass="36525">MNERRIALMRILDSRKKYTARELAERFGVSVRTIQRDLDYLQQTGLPLYTETGPHGGYRALPNRLLPPLHLARDEAFGLFLMLQLLENIPDIPFGSVREHLSEHYYAELPQDVRDSIDQFKDYIAFRMMPTHAESPYTSLILEAALNKRRLNMLYRSASGDKWTKVYPVGLYFDHGYWYMPAQSGDRIILYRSDRVMTMTILEDTLSGLPTLKEWLTAEDSRTGIPSKIEFTPLGARLAESDPLFQNVSHEKSRGQEWYGHIPVEEFKYVSRLLLKYGPEAEVIYPKELRMQVKRLLQDSLNPYLKDDEADQEG</sequence>
<keyword evidence="2" id="KW-0804">Transcription</keyword>
<dbReference type="PROSITE" id="PS52050">
    <property type="entry name" value="WYL"/>
    <property type="match status" value="1"/>
</dbReference>
<dbReference type="SUPFAM" id="SSF46785">
    <property type="entry name" value="Winged helix' DNA-binding domain"/>
    <property type="match status" value="1"/>
</dbReference>
<dbReference type="PROSITE" id="PS51000">
    <property type="entry name" value="HTH_DEOR_2"/>
    <property type="match status" value="1"/>
</dbReference>
<dbReference type="Pfam" id="PF08279">
    <property type="entry name" value="HTH_11"/>
    <property type="match status" value="1"/>
</dbReference>
<dbReference type="InterPro" id="IPR028349">
    <property type="entry name" value="PafC-like"/>
</dbReference>
<evidence type="ECO:0000313" key="5">
    <source>
        <dbReference type="Proteomes" id="UP000254400"/>
    </source>
</evidence>
<keyword evidence="1" id="KW-0805">Transcription regulation</keyword>
<dbReference type="Gene3D" id="1.10.10.10">
    <property type="entry name" value="Winged helix-like DNA-binding domain superfamily/Winged helix DNA-binding domain"/>
    <property type="match status" value="1"/>
</dbReference>
<dbReference type="EMBL" id="UGSC01000001">
    <property type="protein sequence ID" value="SUA63162.1"/>
    <property type="molecule type" value="Genomic_DNA"/>
</dbReference>